<comment type="caution">
    <text evidence="1">The sequence shown here is derived from an EMBL/GenBank/DDBJ whole genome shotgun (WGS) entry which is preliminary data.</text>
</comment>
<accession>A0ABT7DTJ0</accession>
<evidence type="ECO:0000313" key="1">
    <source>
        <dbReference type="EMBL" id="MDK2123395.1"/>
    </source>
</evidence>
<dbReference type="RefSeq" id="WP_284099686.1">
    <property type="nucleotide sequence ID" value="NZ_JARRAF010000004.1"/>
</dbReference>
<organism evidence="1 2">
    <name type="scientific">Parachitinimonas caeni</name>
    <dbReference type="NCBI Taxonomy" id="3031301"/>
    <lineage>
        <taxon>Bacteria</taxon>
        <taxon>Pseudomonadati</taxon>
        <taxon>Pseudomonadota</taxon>
        <taxon>Betaproteobacteria</taxon>
        <taxon>Neisseriales</taxon>
        <taxon>Chitinibacteraceae</taxon>
        <taxon>Parachitinimonas</taxon>
    </lineage>
</organism>
<evidence type="ECO:0000313" key="2">
    <source>
        <dbReference type="Proteomes" id="UP001172778"/>
    </source>
</evidence>
<sequence length="176" mass="19692">MQALKKILFTLVVLALFLAVVGLALPGRFEVRRSTLIHTPADKLFSYIEDPRQWKAWTVWNQRDPAMTIQYSGPEKGVGAAWSWQSKTEGSGSMTFTAIEAPRRMVYKLEFPEFNMVSTGEVTLTPEGSGIRVSWSNTGELGMNPLNRYMGLMMDRMVGPDFEAGLGNLKKLAEAR</sequence>
<dbReference type="SUPFAM" id="SSF55961">
    <property type="entry name" value="Bet v1-like"/>
    <property type="match status" value="1"/>
</dbReference>
<dbReference type="EMBL" id="JARRAF010000004">
    <property type="protein sequence ID" value="MDK2123395.1"/>
    <property type="molecule type" value="Genomic_DNA"/>
</dbReference>
<protein>
    <submittedName>
        <fullName evidence="1">SRPBCC family protein</fullName>
    </submittedName>
</protein>
<gene>
    <name evidence="1" type="ORF">PZA18_04935</name>
</gene>
<dbReference type="Proteomes" id="UP001172778">
    <property type="component" value="Unassembled WGS sequence"/>
</dbReference>
<dbReference type="Gene3D" id="3.30.530.20">
    <property type="match status" value="1"/>
</dbReference>
<proteinExistence type="predicted"/>
<dbReference type="InterPro" id="IPR019587">
    <property type="entry name" value="Polyketide_cyclase/dehydratase"/>
</dbReference>
<name>A0ABT7DTJ0_9NEIS</name>
<dbReference type="InterPro" id="IPR023393">
    <property type="entry name" value="START-like_dom_sf"/>
</dbReference>
<reference evidence="1" key="1">
    <citation type="submission" date="2023-03" db="EMBL/GenBank/DDBJ databases">
        <title>Chitinimonas shenzhenensis gen. nov., sp. nov., a novel member of family Burkholderiaceae isolated from activated sludge collected in Shen Zhen, China.</title>
        <authorList>
            <person name="Wang X."/>
        </authorList>
    </citation>
    <scope>NUCLEOTIDE SEQUENCE</scope>
    <source>
        <strain evidence="1">DQS-5</strain>
    </source>
</reference>
<dbReference type="CDD" id="cd07818">
    <property type="entry name" value="SRPBCC_1"/>
    <property type="match status" value="1"/>
</dbReference>
<dbReference type="Pfam" id="PF10604">
    <property type="entry name" value="Polyketide_cyc2"/>
    <property type="match status" value="1"/>
</dbReference>
<keyword evidence="2" id="KW-1185">Reference proteome</keyword>